<evidence type="ECO:0000256" key="7">
    <source>
        <dbReference type="ARBA" id="ARBA00022679"/>
    </source>
</evidence>
<keyword evidence="11" id="KW-0220">Diaminopimelate biosynthesis</keyword>
<feature type="binding site" evidence="14">
    <location>
        <position position="52"/>
    </location>
    <ligand>
        <name>substrate</name>
    </ligand>
</feature>
<keyword evidence="8 14" id="KW-0547">Nucleotide-binding</keyword>
<evidence type="ECO:0000256" key="1">
    <source>
        <dbReference type="ARBA" id="ARBA00003121"/>
    </source>
</evidence>
<evidence type="ECO:0000256" key="14">
    <source>
        <dbReference type="PIRSR" id="PIRSR000726-1"/>
    </source>
</evidence>
<evidence type="ECO:0000256" key="13">
    <source>
        <dbReference type="ARBA" id="ARBA00047872"/>
    </source>
</evidence>
<dbReference type="PANTHER" id="PTHR21499">
    <property type="entry name" value="ASPARTATE KINASE"/>
    <property type="match status" value="1"/>
</dbReference>
<reference evidence="18" key="1">
    <citation type="journal article" date="2016" name="Genome Announc.">
        <title>Draft Genome Sequence of the Syntrophic Lactate-Degrading Bacterium Tepidanaerobacter syntrophicus JLT.</title>
        <authorList>
            <person name="Matsuura N."/>
            <person name="Ohashi A."/>
            <person name="Tourlousse D.M."/>
            <person name="Sekiguchi Y."/>
        </authorList>
    </citation>
    <scope>NUCLEOTIDE SEQUENCE [LARGE SCALE GENOMIC DNA]</scope>
    <source>
        <strain evidence="18">JL</strain>
    </source>
</reference>
<comment type="function">
    <text evidence="1">Catalyzes the phosphorylation of the beta-carboxyl group of aspartic acid with ATP to yield 4-phospho-L-aspartate, which is involved in the branched biosynthetic pathway leading to the biosynthesis of amino acids threonine, isoleucine and methionine.</text>
</comment>
<evidence type="ECO:0000256" key="11">
    <source>
        <dbReference type="ARBA" id="ARBA00022915"/>
    </source>
</evidence>
<comment type="pathway">
    <text evidence="2 16">Amino-acid biosynthesis; L-lysine biosynthesis via DAP pathway; (S)-tetrahydrodipicolinate from L-aspartate: step 1/4.</text>
</comment>
<comment type="pathway">
    <text evidence="4 16">Amino-acid biosynthesis; L-threonine biosynthesis; L-threonine from L-aspartate: step 1/5.</text>
</comment>
<dbReference type="InterPro" id="IPR001048">
    <property type="entry name" value="Asp/Glu/Uridylate_kinase"/>
</dbReference>
<dbReference type="UniPathway" id="UPA00050">
    <property type="reaction ID" value="UER00461"/>
</dbReference>
<dbReference type="GO" id="GO:0005829">
    <property type="term" value="C:cytosol"/>
    <property type="evidence" value="ECO:0007669"/>
    <property type="project" value="TreeGrafter"/>
</dbReference>
<dbReference type="GO" id="GO:0009090">
    <property type="term" value="P:homoserine biosynthetic process"/>
    <property type="evidence" value="ECO:0007669"/>
    <property type="project" value="TreeGrafter"/>
</dbReference>
<dbReference type="RefSeq" id="WP_059032543.1">
    <property type="nucleotide sequence ID" value="NZ_DF977001.1"/>
</dbReference>
<evidence type="ECO:0000313" key="19">
    <source>
        <dbReference type="Proteomes" id="UP000062160"/>
    </source>
</evidence>
<dbReference type="PIRSF" id="PIRSF000726">
    <property type="entry name" value="Asp_kin"/>
    <property type="match status" value="1"/>
</dbReference>
<evidence type="ECO:0000256" key="4">
    <source>
        <dbReference type="ARBA" id="ARBA00005139"/>
    </source>
</evidence>
<organism evidence="18">
    <name type="scientific">Tepidanaerobacter syntrophicus</name>
    <dbReference type="NCBI Taxonomy" id="224999"/>
    <lineage>
        <taxon>Bacteria</taxon>
        <taxon>Bacillati</taxon>
        <taxon>Bacillota</taxon>
        <taxon>Clostridia</taxon>
        <taxon>Thermosediminibacterales</taxon>
        <taxon>Tepidanaerobacteraceae</taxon>
        <taxon>Tepidanaerobacter</taxon>
    </lineage>
</organism>
<evidence type="ECO:0000256" key="8">
    <source>
        <dbReference type="ARBA" id="ARBA00022741"/>
    </source>
</evidence>
<evidence type="ECO:0000256" key="12">
    <source>
        <dbReference type="ARBA" id="ARBA00023154"/>
    </source>
</evidence>
<dbReference type="GO" id="GO:0009089">
    <property type="term" value="P:lysine biosynthetic process via diaminopimelate"/>
    <property type="evidence" value="ECO:0007669"/>
    <property type="project" value="UniProtKB-UniPathway"/>
</dbReference>
<evidence type="ECO:0000256" key="9">
    <source>
        <dbReference type="ARBA" id="ARBA00022777"/>
    </source>
</evidence>
<dbReference type="NCBIfam" id="TIGR00657">
    <property type="entry name" value="asp_kinases"/>
    <property type="match status" value="1"/>
</dbReference>
<feature type="binding site" evidence="14">
    <location>
        <position position="80"/>
    </location>
    <ligand>
        <name>substrate</name>
    </ligand>
</feature>
<feature type="binding site" evidence="14">
    <location>
        <begin position="7"/>
        <end position="10"/>
    </location>
    <ligand>
        <name>ATP</name>
        <dbReference type="ChEBI" id="CHEBI:30616"/>
    </ligand>
</feature>
<dbReference type="InterPro" id="IPR005260">
    <property type="entry name" value="Asp_kin_monofn"/>
</dbReference>
<dbReference type="STRING" id="224999.GCA_001485475_01144"/>
<feature type="binding site" evidence="14">
    <location>
        <begin position="215"/>
        <end position="216"/>
    </location>
    <ligand>
        <name>ATP</name>
        <dbReference type="ChEBI" id="CHEBI:30616"/>
    </ligand>
</feature>
<evidence type="ECO:0000256" key="3">
    <source>
        <dbReference type="ARBA" id="ARBA00004986"/>
    </source>
</evidence>
<evidence type="ECO:0000256" key="6">
    <source>
        <dbReference type="ARBA" id="ARBA00022605"/>
    </source>
</evidence>
<protein>
    <recommendedName>
        <fullName evidence="15">Aspartokinase</fullName>
        <ecNumber evidence="15">2.7.2.4</ecNumber>
    </recommendedName>
</protein>
<accession>A0A0U9HE82</accession>
<evidence type="ECO:0000259" key="17">
    <source>
        <dbReference type="Pfam" id="PF00696"/>
    </source>
</evidence>
<evidence type="ECO:0000256" key="15">
    <source>
        <dbReference type="RuleBase" id="RU003448"/>
    </source>
</evidence>
<keyword evidence="10 14" id="KW-0067">ATP-binding</keyword>
<keyword evidence="6 16" id="KW-0028">Amino-acid biosynthesis</keyword>
<evidence type="ECO:0000313" key="18">
    <source>
        <dbReference type="EMBL" id="GAQ25129.1"/>
    </source>
</evidence>
<keyword evidence="7 15" id="KW-0808">Transferase</keyword>
<dbReference type="InterPro" id="IPR018042">
    <property type="entry name" value="Aspartate_kinase_CS"/>
</dbReference>
<dbReference type="PANTHER" id="PTHR21499:SF3">
    <property type="entry name" value="ASPARTOKINASE"/>
    <property type="match status" value="1"/>
</dbReference>
<sequence length="391" mass="42314">MAIIVQKFGGTSVKSPENRRAALGHIAKAKNMGYDVVVVVSAMGRMGDPYATDTLIHLLKTEGGGEVSPKKKDLIMACGEIISTAVMASYIESQGFKTEAMTGFQAGILTTADFGNAEIIKVDPKPIKEKLREGNIVVVAGFQGQTEKGEITTLGRGGSDTSAAALGGYLEAELVEIYTDVPGIAVTDPRIVPEAPFISKISYDEVIAMADNGAKVIHPRAVKAAKKFNTPLKVKSTFEEDGGTIIGPAESDLTISGIPLQRNLVEAKFSRADKYNDKETEKLLKLSCDGSVYLDSAGASIVLIDSEQEKSAKILAEELKSNVEFYHDIAKVSVVYKSTVDSRMLNKEITELFLENNIPVVIHQSRNNCSKFIINDKDATKAVDIIFHRYF</sequence>
<dbReference type="Proteomes" id="UP000062160">
    <property type="component" value="Unassembled WGS sequence"/>
</dbReference>
<comment type="pathway">
    <text evidence="3 16">Amino-acid biosynthesis; L-methionine biosynthesis via de novo pathway; L-homoserine from L-aspartate: step 1/3.</text>
</comment>
<proteinExistence type="inferred from homology"/>
<dbReference type="GO" id="GO:0005524">
    <property type="term" value="F:ATP binding"/>
    <property type="evidence" value="ECO:0007669"/>
    <property type="project" value="UniProtKB-KW"/>
</dbReference>
<evidence type="ECO:0000256" key="10">
    <source>
        <dbReference type="ARBA" id="ARBA00022840"/>
    </source>
</evidence>
<keyword evidence="9 15" id="KW-0418">Kinase</keyword>
<keyword evidence="12" id="KW-0457">Lysine biosynthesis</keyword>
<dbReference type="EMBL" id="DF977001">
    <property type="protein sequence ID" value="GAQ25129.1"/>
    <property type="molecule type" value="Genomic_DNA"/>
</dbReference>
<comment type="similarity">
    <text evidence="5 15">Belongs to the aspartokinase family.</text>
</comment>
<dbReference type="InterPro" id="IPR036393">
    <property type="entry name" value="AceGlu_kinase-like_sf"/>
</dbReference>
<dbReference type="EC" id="2.7.2.4" evidence="15"/>
<gene>
    <name evidence="18" type="ORF">TSYNT_7147</name>
</gene>
<feature type="binding site" evidence="14">
    <location>
        <position position="190"/>
    </location>
    <ligand>
        <name>ATP</name>
        <dbReference type="ChEBI" id="CHEBI:30616"/>
    </ligand>
</feature>
<dbReference type="GO" id="GO:0009088">
    <property type="term" value="P:threonine biosynthetic process"/>
    <property type="evidence" value="ECO:0007669"/>
    <property type="project" value="UniProtKB-UniPathway"/>
</dbReference>
<evidence type="ECO:0000256" key="5">
    <source>
        <dbReference type="ARBA" id="ARBA00010122"/>
    </source>
</evidence>
<comment type="catalytic activity">
    <reaction evidence="13 15">
        <text>L-aspartate + ATP = 4-phospho-L-aspartate + ADP</text>
        <dbReference type="Rhea" id="RHEA:23776"/>
        <dbReference type="ChEBI" id="CHEBI:29991"/>
        <dbReference type="ChEBI" id="CHEBI:30616"/>
        <dbReference type="ChEBI" id="CHEBI:57535"/>
        <dbReference type="ChEBI" id="CHEBI:456216"/>
        <dbReference type="EC" id="2.7.2.4"/>
    </reaction>
</comment>
<dbReference type="UniPathway" id="UPA00034">
    <property type="reaction ID" value="UER00015"/>
</dbReference>
<dbReference type="Gene3D" id="3.40.1160.10">
    <property type="entry name" value="Acetylglutamate kinase-like"/>
    <property type="match status" value="1"/>
</dbReference>
<evidence type="ECO:0000256" key="16">
    <source>
        <dbReference type="RuleBase" id="RU004249"/>
    </source>
</evidence>
<dbReference type="GO" id="GO:0019877">
    <property type="term" value="P:diaminopimelate biosynthetic process"/>
    <property type="evidence" value="ECO:0007669"/>
    <property type="project" value="UniProtKB-KW"/>
</dbReference>
<name>A0A0U9HE82_9FIRM</name>
<evidence type="ECO:0000256" key="2">
    <source>
        <dbReference type="ARBA" id="ARBA00004766"/>
    </source>
</evidence>
<dbReference type="AlphaFoldDB" id="A0A0U9HE82"/>
<keyword evidence="19" id="KW-1185">Reference proteome</keyword>
<dbReference type="InterPro" id="IPR001341">
    <property type="entry name" value="Asp_kinase"/>
</dbReference>
<dbReference type="GO" id="GO:0004072">
    <property type="term" value="F:aspartate kinase activity"/>
    <property type="evidence" value="ECO:0007669"/>
    <property type="project" value="UniProtKB-EC"/>
</dbReference>
<dbReference type="OrthoDB" id="9799110at2"/>
<dbReference type="SUPFAM" id="SSF53633">
    <property type="entry name" value="Carbamate kinase-like"/>
    <property type="match status" value="1"/>
</dbReference>
<feature type="binding site" evidence="14">
    <location>
        <begin position="179"/>
        <end position="180"/>
    </location>
    <ligand>
        <name>ATP</name>
        <dbReference type="ChEBI" id="CHEBI:30616"/>
    </ligand>
</feature>
<dbReference type="PROSITE" id="PS00324">
    <property type="entry name" value="ASPARTOKINASE"/>
    <property type="match status" value="1"/>
</dbReference>
<dbReference type="Pfam" id="PF00696">
    <property type="entry name" value="AA_kinase"/>
    <property type="match status" value="1"/>
</dbReference>
<feature type="domain" description="Aspartate/glutamate/uridylate kinase" evidence="17">
    <location>
        <begin position="3"/>
        <end position="235"/>
    </location>
</feature>
<dbReference type="UniPathway" id="UPA00051">
    <property type="reaction ID" value="UER00462"/>
</dbReference>